<feature type="region of interest" description="Disordered" evidence="3">
    <location>
        <begin position="681"/>
        <end position="745"/>
    </location>
</feature>
<feature type="compositionally biased region" description="Polar residues" evidence="3">
    <location>
        <begin position="15"/>
        <end position="31"/>
    </location>
</feature>
<feature type="compositionally biased region" description="Low complexity" evidence="3">
    <location>
        <begin position="1"/>
        <end position="14"/>
    </location>
</feature>
<sequence length="745" mass="82846">MQPFPSSASDSSSSVQQPGLSLPTPSMQNQMHELAKTLPPPRKQNTACDACRSRKVKCNRLPGQDKAMSALYEQELPLHPLCTAGYQREEAHLHPLPKTEESLHQVRCVTLVPSLWPIPPIPLISRASGNSPAPGPGSSKIHQSSVSPTTENGIPPTPQHQQQQLPVGSHTIPLLVQYGFYPPITLKTPTREVLSYVFAPPENASAQALYAPWGELAHKLENDAFRAEFALDLVEVFFQIVHTRIPLLNPQQFRNQLQLQPSDPPNTNTENTLHPALVATVLAWGTKFSEHPLLVADRRRPGGQSLLAKTLIDRARNLAEALKVHRIPSPDHVVIGLLLEPLQSQNPDDPDRFHCFWVGAATRHLLDLQVNHKAVLTTISDPDARGTMIFAFWMACISDAYGSVYYRHKPVLDDDDYDIDFYTVDPINADVVDSHTPMPDPREQLEFLGYYRAAHALARVARQMSRNLWRPVTDADGVPFDVLYMLTTALSSWRDEYLTVVGVPSNFEGEWDFVSAVSSCASDATYHVMWVVLFTALDDFGIKEINEVTRMNQPLSMVQNYQQIDLVKRKVADEALHGALRIAGLAGVLTSNGYLRLDPAVMLVSCIQSGNLLARLGRPEVSNCITGLEQYSYSYEEAGEQAAEMRRTYNQVRAGELELQHMASVAPRLPYEPQEHAMLVDDQQPHQQSHSPQQHQSVSPRQHQSVSPHQHQSVSPHLGNGVGSMQSGLQSPDSFGTPDYAMYAR</sequence>
<reference evidence="5" key="1">
    <citation type="submission" date="2020-05" db="EMBL/GenBank/DDBJ databases">
        <title>Mycena genomes resolve the evolution of fungal bioluminescence.</title>
        <authorList>
            <person name="Tsai I.J."/>
        </authorList>
    </citation>
    <scope>NUCLEOTIDE SEQUENCE</scope>
    <source>
        <strain evidence="5">CCC161011</strain>
    </source>
</reference>
<feature type="compositionally biased region" description="Low complexity" evidence="3">
    <location>
        <begin position="127"/>
        <end position="139"/>
    </location>
</feature>
<dbReference type="GO" id="GO:0008270">
    <property type="term" value="F:zinc ion binding"/>
    <property type="evidence" value="ECO:0007669"/>
    <property type="project" value="InterPro"/>
</dbReference>
<feature type="region of interest" description="Disordered" evidence="3">
    <location>
        <begin position="127"/>
        <end position="165"/>
    </location>
</feature>
<evidence type="ECO:0000256" key="2">
    <source>
        <dbReference type="ARBA" id="ARBA00023242"/>
    </source>
</evidence>
<evidence type="ECO:0000259" key="4">
    <source>
        <dbReference type="Pfam" id="PF04082"/>
    </source>
</evidence>
<accession>A0A8H6YU86</accession>
<dbReference type="GO" id="GO:0006351">
    <property type="term" value="P:DNA-templated transcription"/>
    <property type="evidence" value="ECO:0007669"/>
    <property type="project" value="InterPro"/>
</dbReference>
<comment type="caution">
    <text evidence="5">The sequence shown here is derived from an EMBL/GenBank/DDBJ whole genome shotgun (WGS) entry which is preliminary data.</text>
</comment>
<dbReference type="GO" id="GO:0000981">
    <property type="term" value="F:DNA-binding transcription factor activity, RNA polymerase II-specific"/>
    <property type="evidence" value="ECO:0007669"/>
    <property type="project" value="InterPro"/>
</dbReference>
<feature type="compositionally biased region" description="Low complexity" evidence="3">
    <location>
        <begin position="685"/>
        <end position="717"/>
    </location>
</feature>
<dbReference type="Gene3D" id="4.10.240.10">
    <property type="entry name" value="Zn(2)-C6 fungal-type DNA-binding domain"/>
    <property type="match status" value="1"/>
</dbReference>
<dbReference type="InterPro" id="IPR050797">
    <property type="entry name" value="Carb_Metab_Trans_Reg"/>
</dbReference>
<proteinExistence type="predicted"/>
<feature type="region of interest" description="Disordered" evidence="3">
    <location>
        <begin position="1"/>
        <end position="48"/>
    </location>
</feature>
<dbReference type="Pfam" id="PF04082">
    <property type="entry name" value="Fungal_trans"/>
    <property type="match status" value="1"/>
</dbReference>
<dbReference type="PANTHER" id="PTHR31668:SF4">
    <property type="entry name" value="TRANSCRIPTIONAL ACTIVATOR PROTEIN DAL81"/>
    <property type="match status" value="1"/>
</dbReference>
<gene>
    <name evidence="5" type="ORF">MVEN_00402900</name>
</gene>
<evidence type="ECO:0000256" key="3">
    <source>
        <dbReference type="SAM" id="MobiDB-lite"/>
    </source>
</evidence>
<dbReference type="SUPFAM" id="SSF57701">
    <property type="entry name" value="Zn2/Cys6 DNA-binding domain"/>
    <property type="match status" value="1"/>
</dbReference>
<dbReference type="EMBL" id="JACAZI010000003">
    <property type="protein sequence ID" value="KAF7365309.1"/>
    <property type="molecule type" value="Genomic_DNA"/>
</dbReference>
<protein>
    <recommendedName>
        <fullName evidence="4">Xylanolytic transcriptional activator regulatory domain-containing protein</fullName>
    </recommendedName>
</protein>
<dbReference type="OrthoDB" id="2534600at2759"/>
<organism evidence="5 6">
    <name type="scientific">Mycena venus</name>
    <dbReference type="NCBI Taxonomy" id="2733690"/>
    <lineage>
        <taxon>Eukaryota</taxon>
        <taxon>Fungi</taxon>
        <taxon>Dikarya</taxon>
        <taxon>Basidiomycota</taxon>
        <taxon>Agaricomycotina</taxon>
        <taxon>Agaricomycetes</taxon>
        <taxon>Agaricomycetidae</taxon>
        <taxon>Agaricales</taxon>
        <taxon>Marasmiineae</taxon>
        <taxon>Mycenaceae</taxon>
        <taxon>Mycena</taxon>
    </lineage>
</organism>
<keyword evidence="6" id="KW-1185">Reference proteome</keyword>
<feature type="compositionally biased region" description="Polar residues" evidence="3">
    <location>
        <begin position="723"/>
        <end position="734"/>
    </location>
</feature>
<dbReference type="AlphaFoldDB" id="A0A8H6YU86"/>
<keyword evidence="1" id="KW-0479">Metal-binding</keyword>
<evidence type="ECO:0000313" key="6">
    <source>
        <dbReference type="Proteomes" id="UP000620124"/>
    </source>
</evidence>
<keyword evidence="2" id="KW-0539">Nucleus</keyword>
<dbReference type="PANTHER" id="PTHR31668">
    <property type="entry name" value="GLUCOSE TRANSPORT TRANSCRIPTION REGULATOR RGT1-RELATED-RELATED"/>
    <property type="match status" value="1"/>
</dbReference>
<dbReference type="InterPro" id="IPR007219">
    <property type="entry name" value="XnlR_reg_dom"/>
</dbReference>
<dbReference type="InterPro" id="IPR036864">
    <property type="entry name" value="Zn2-C6_fun-type_DNA-bd_sf"/>
</dbReference>
<evidence type="ECO:0000256" key="1">
    <source>
        <dbReference type="ARBA" id="ARBA00022723"/>
    </source>
</evidence>
<dbReference type="GO" id="GO:0001080">
    <property type="term" value="P:nitrogen catabolite activation of transcription from RNA polymerase II promoter"/>
    <property type="evidence" value="ECO:0007669"/>
    <property type="project" value="TreeGrafter"/>
</dbReference>
<feature type="compositionally biased region" description="Polar residues" evidence="3">
    <location>
        <begin position="140"/>
        <end position="152"/>
    </location>
</feature>
<dbReference type="Proteomes" id="UP000620124">
    <property type="component" value="Unassembled WGS sequence"/>
</dbReference>
<dbReference type="GO" id="GO:0005634">
    <property type="term" value="C:nucleus"/>
    <property type="evidence" value="ECO:0007669"/>
    <property type="project" value="TreeGrafter"/>
</dbReference>
<dbReference type="CDD" id="cd12148">
    <property type="entry name" value="fungal_TF_MHR"/>
    <property type="match status" value="1"/>
</dbReference>
<dbReference type="InterPro" id="IPR001138">
    <property type="entry name" value="Zn2Cys6_DnaBD"/>
</dbReference>
<dbReference type="CDD" id="cd00067">
    <property type="entry name" value="GAL4"/>
    <property type="match status" value="1"/>
</dbReference>
<feature type="domain" description="Xylanolytic transcriptional activator regulatory" evidence="4">
    <location>
        <begin position="235"/>
        <end position="428"/>
    </location>
</feature>
<name>A0A8H6YU86_9AGAR</name>
<evidence type="ECO:0000313" key="5">
    <source>
        <dbReference type="EMBL" id="KAF7365309.1"/>
    </source>
</evidence>
<dbReference type="GO" id="GO:0003677">
    <property type="term" value="F:DNA binding"/>
    <property type="evidence" value="ECO:0007669"/>
    <property type="project" value="InterPro"/>
</dbReference>